<evidence type="ECO:0000256" key="2">
    <source>
        <dbReference type="ARBA" id="ARBA00022475"/>
    </source>
</evidence>
<evidence type="ECO:0000313" key="9">
    <source>
        <dbReference type="Proteomes" id="UP000642920"/>
    </source>
</evidence>
<evidence type="ECO:0000256" key="3">
    <source>
        <dbReference type="ARBA" id="ARBA00022692"/>
    </source>
</evidence>
<dbReference type="GO" id="GO:0005886">
    <property type="term" value="C:plasma membrane"/>
    <property type="evidence" value="ECO:0007669"/>
    <property type="project" value="UniProtKB-SubCell"/>
</dbReference>
<dbReference type="InterPro" id="IPR023845">
    <property type="entry name" value="DUF3817_TM"/>
</dbReference>
<feature type="transmembrane region" description="Helical" evidence="6">
    <location>
        <begin position="44"/>
        <end position="65"/>
    </location>
</feature>
<dbReference type="EMBL" id="JAERQG010000004">
    <property type="protein sequence ID" value="MBL0766605.1"/>
    <property type="molecule type" value="Genomic_DNA"/>
</dbReference>
<sequence length="97" mass="11345">MELTINNSIGRLRILAIMEGISYILFGITMPLKYMMDIPEPNYFVGMAHGVLFILYCLQVFQVGIQKKITFGQMILFWIASLIPFGTFYMDYKYLRK</sequence>
<evidence type="ECO:0000259" key="7">
    <source>
        <dbReference type="Pfam" id="PF12823"/>
    </source>
</evidence>
<comment type="caution">
    <text evidence="8">The sequence shown here is derived from an EMBL/GenBank/DDBJ whole genome shotgun (WGS) entry which is preliminary data.</text>
</comment>
<keyword evidence="9" id="KW-1185">Reference proteome</keyword>
<accession>A0A937AD37</accession>
<keyword evidence="5 6" id="KW-0472">Membrane</keyword>
<organism evidence="8 9">
    <name type="scientific">Marivirga atlantica</name>
    <dbReference type="NCBI Taxonomy" id="1548457"/>
    <lineage>
        <taxon>Bacteria</taxon>
        <taxon>Pseudomonadati</taxon>
        <taxon>Bacteroidota</taxon>
        <taxon>Cytophagia</taxon>
        <taxon>Cytophagales</taxon>
        <taxon>Marivirgaceae</taxon>
        <taxon>Marivirga</taxon>
    </lineage>
</organism>
<keyword evidence="2" id="KW-1003">Cell membrane</keyword>
<dbReference type="PANTHER" id="PTHR40077">
    <property type="entry name" value="MEMBRANE PROTEIN-RELATED"/>
    <property type="match status" value="1"/>
</dbReference>
<dbReference type="RefSeq" id="WP_201923331.1">
    <property type="nucleotide sequence ID" value="NZ_JAERQG010000004.1"/>
</dbReference>
<keyword evidence="4 6" id="KW-1133">Transmembrane helix</keyword>
<name>A0A937AD37_9BACT</name>
<dbReference type="Pfam" id="PF12823">
    <property type="entry name" value="DUF3817"/>
    <property type="match status" value="1"/>
</dbReference>
<proteinExistence type="predicted"/>
<evidence type="ECO:0000256" key="4">
    <source>
        <dbReference type="ARBA" id="ARBA00022989"/>
    </source>
</evidence>
<feature type="transmembrane region" description="Helical" evidence="6">
    <location>
        <begin position="12"/>
        <end position="32"/>
    </location>
</feature>
<evidence type="ECO:0000256" key="6">
    <source>
        <dbReference type="SAM" id="Phobius"/>
    </source>
</evidence>
<dbReference type="NCBIfam" id="TIGR03954">
    <property type="entry name" value="integ_memb_HG"/>
    <property type="match status" value="1"/>
</dbReference>
<feature type="domain" description="DUF3817" evidence="7">
    <location>
        <begin position="10"/>
        <end position="95"/>
    </location>
</feature>
<protein>
    <submittedName>
        <fullName evidence="8">DUF3817 domain-containing protein</fullName>
    </submittedName>
</protein>
<evidence type="ECO:0000256" key="5">
    <source>
        <dbReference type="ARBA" id="ARBA00023136"/>
    </source>
</evidence>
<evidence type="ECO:0000256" key="1">
    <source>
        <dbReference type="ARBA" id="ARBA00004651"/>
    </source>
</evidence>
<reference evidence="8" key="1">
    <citation type="submission" date="2021-01" db="EMBL/GenBank/DDBJ databases">
        <title>Marivirga sp. nov., isolated from intertidal surface sediments.</title>
        <authorList>
            <person name="Zhang M."/>
        </authorList>
    </citation>
    <scope>NUCLEOTIDE SEQUENCE</scope>
    <source>
        <strain evidence="8">SM1354</strain>
    </source>
</reference>
<dbReference type="Proteomes" id="UP000642920">
    <property type="component" value="Unassembled WGS sequence"/>
</dbReference>
<evidence type="ECO:0000313" key="8">
    <source>
        <dbReference type="EMBL" id="MBL0766605.1"/>
    </source>
</evidence>
<dbReference type="AlphaFoldDB" id="A0A937AD37"/>
<comment type="subcellular location">
    <subcellularLocation>
        <location evidence="1">Cell membrane</location>
        <topology evidence="1">Multi-pass membrane protein</topology>
    </subcellularLocation>
</comment>
<gene>
    <name evidence="8" type="ORF">JKP34_15165</name>
</gene>
<feature type="transmembrane region" description="Helical" evidence="6">
    <location>
        <begin position="71"/>
        <end position="90"/>
    </location>
</feature>
<dbReference type="PANTHER" id="PTHR40077:SF1">
    <property type="entry name" value="MEMBRANE PROTEIN"/>
    <property type="match status" value="1"/>
</dbReference>
<keyword evidence="3 6" id="KW-0812">Transmembrane</keyword>